<sequence>MKKLIISVISFSIMAFVPPSYAQESVKRTPETIDPAINVQVWSGRATAIDFSDVNEQITQIFLADPSRFTYATDTPLSNGQATTVFLRRIKPLNFPNLTTANVTNLFVKTKTSAGNSRLYTFNIQPGENQPQYSSLNMAPIKASQINNLTLELGDGRKATLGDIERGLVASIRLGYAPPSDPVVSKVREFLALARNTSNKSLVEIAQNSNLSLRVLTELGVLGIEDIK</sequence>
<evidence type="ECO:0000256" key="1">
    <source>
        <dbReference type="SAM" id="SignalP"/>
    </source>
</evidence>
<dbReference type="RefSeq" id="WP_127083304.1">
    <property type="nucleotide sequence ID" value="NZ_RSCL01000012.1"/>
</dbReference>
<keyword evidence="1" id="KW-0732">Signal</keyword>
<evidence type="ECO:0000313" key="3">
    <source>
        <dbReference type="Proteomes" id="UP000271624"/>
    </source>
</evidence>
<comment type="caution">
    <text evidence="2">The sequence shown here is derived from an EMBL/GenBank/DDBJ whole genome shotgun (WGS) entry which is preliminary data.</text>
</comment>
<reference evidence="2" key="1">
    <citation type="submission" date="2018-12" db="EMBL/GenBank/DDBJ databases">
        <authorList>
            <person name="Will S."/>
            <person name="Neumann-Schaal M."/>
            <person name="Henke P."/>
        </authorList>
    </citation>
    <scope>NUCLEOTIDE SEQUENCE</scope>
    <source>
        <strain evidence="2">PCC 7102</strain>
    </source>
</reference>
<dbReference type="OrthoDB" id="580884at2"/>
<feature type="signal peptide" evidence="1">
    <location>
        <begin position="1"/>
        <end position="22"/>
    </location>
</feature>
<name>A0A433VDC0_9CYAN</name>
<organism evidence="2 3">
    <name type="scientific">Dulcicalothrix desertica PCC 7102</name>
    <dbReference type="NCBI Taxonomy" id="232991"/>
    <lineage>
        <taxon>Bacteria</taxon>
        <taxon>Bacillati</taxon>
        <taxon>Cyanobacteriota</taxon>
        <taxon>Cyanophyceae</taxon>
        <taxon>Nostocales</taxon>
        <taxon>Calotrichaceae</taxon>
        <taxon>Dulcicalothrix</taxon>
    </lineage>
</organism>
<proteinExistence type="predicted"/>
<evidence type="ECO:0000313" key="2">
    <source>
        <dbReference type="EMBL" id="RUT04063.1"/>
    </source>
</evidence>
<dbReference type="Proteomes" id="UP000271624">
    <property type="component" value="Unassembled WGS sequence"/>
</dbReference>
<dbReference type="EMBL" id="RSCL01000012">
    <property type="protein sequence ID" value="RUT04063.1"/>
    <property type="molecule type" value="Genomic_DNA"/>
</dbReference>
<keyword evidence="3" id="KW-1185">Reference proteome</keyword>
<protein>
    <submittedName>
        <fullName evidence="2">Uncharacterized protein</fullName>
    </submittedName>
</protein>
<accession>A0A433VDC0</accession>
<gene>
    <name evidence="2" type="ORF">DSM106972_049770</name>
</gene>
<reference evidence="2" key="2">
    <citation type="journal article" date="2019" name="Genome Biol. Evol.">
        <title>Day and night: Metabolic profiles and evolutionary relationships of six axenic non-marine cyanobacteria.</title>
        <authorList>
            <person name="Will S.E."/>
            <person name="Henke P."/>
            <person name="Boedeker C."/>
            <person name="Huang S."/>
            <person name="Brinkmann H."/>
            <person name="Rohde M."/>
            <person name="Jarek M."/>
            <person name="Friedl T."/>
            <person name="Seufert S."/>
            <person name="Schumacher M."/>
            <person name="Overmann J."/>
            <person name="Neumann-Schaal M."/>
            <person name="Petersen J."/>
        </authorList>
    </citation>
    <scope>NUCLEOTIDE SEQUENCE [LARGE SCALE GENOMIC DNA]</scope>
    <source>
        <strain evidence="2">PCC 7102</strain>
    </source>
</reference>
<dbReference type="AlphaFoldDB" id="A0A433VDC0"/>
<feature type="chain" id="PRO_5030092530" evidence="1">
    <location>
        <begin position="23"/>
        <end position="228"/>
    </location>
</feature>